<feature type="compositionally biased region" description="Polar residues" evidence="1">
    <location>
        <begin position="1"/>
        <end position="10"/>
    </location>
</feature>
<evidence type="ECO:0000313" key="2">
    <source>
        <dbReference type="EMBL" id="QXJ24265.1"/>
    </source>
</evidence>
<dbReference type="InterPro" id="IPR011051">
    <property type="entry name" value="RmlC_Cupin_sf"/>
</dbReference>
<gene>
    <name evidence="2" type="ORF">AGRA3207_005554</name>
</gene>
<evidence type="ECO:0000256" key="1">
    <source>
        <dbReference type="SAM" id="MobiDB-lite"/>
    </source>
</evidence>
<organism evidence="2 3">
    <name type="scientific">Actinomadura graeca</name>
    <dbReference type="NCBI Taxonomy" id="2750812"/>
    <lineage>
        <taxon>Bacteria</taxon>
        <taxon>Bacillati</taxon>
        <taxon>Actinomycetota</taxon>
        <taxon>Actinomycetes</taxon>
        <taxon>Streptosporangiales</taxon>
        <taxon>Thermomonosporaceae</taxon>
        <taxon>Actinomadura</taxon>
    </lineage>
</organism>
<reference evidence="2" key="1">
    <citation type="submission" date="2020-07" db="EMBL/GenBank/DDBJ databases">
        <authorList>
            <person name="Tarantini F.S."/>
            <person name="Hong K.W."/>
            <person name="Chan K.G."/>
        </authorList>
    </citation>
    <scope>NUCLEOTIDE SEQUENCE</scope>
    <source>
        <strain evidence="2">32-07</strain>
    </source>
</reference>
<name>A0ABX8QZJ5_9ACTN</name>
<dbReference type="SUPFAM" id="SSF51182">
    <property type="entry name" value="RmlC-like cupins"/>
    <property type="match status" value="1"/>
</dbReference>
<dbReference type="EMBL" id="CP059572">
    <property type="protein sequence ID" value="QXJ24265.1"/>
    <property type="molecule type" value="Genomic_DNA"/>
</dbReference>
<dbReference type="RefSeq" id="WP_231329972.1">
    <property type="nucleotide sequence ID" value="NZ_CP059572.1"/>
</dbReference>
<accession>A0ABX8QZJ5</accession>
<feature type="region of interest" description="Disordered" evidence="1">
    <location>
        <begin position="1"/>
        <end position="22"/>
    </location>
</feature>
<protein>
    <recommendedName>
        <fullName evidence="4">DUF861 domain-containing protein</fullName>
    </recommendedName>
</protein>
<dbReference type="Proteomes" id="UP001049518">
    <property type="component" value="Chromosome"/>
</dbReference>
<evidence type="ECO:0008006" key="4">
    <source>
        <dbReference type="Google" id="ProtNLM"/>
    </source>
</evidence>
<sequence length="249" mass="26045">MSLTIFQTDAMTPPDSGAPGWTPSADYRRVVDRTEHGATAVDGCLNKYVGPRAAGPVLYPGYVEVCYLVQGDHTQLLASGELIDVPGGTFAIRYDGATSYVITPESLTSVCFFSPGRPADWPGRGAATSETVKGDPVYIDPKKLDAAPEPETVTGTARTRVVLSYSELLPVNVRWTEMDAGARIGLAASAEDRILYLVEGSVRLTDAAGEHGADAGAFVQWPAGEALTIAAEGAATYFTVGSPDGVASA</sequence>
<dbReference type="InterPro" id="IPR014710">
    <property type="entry name" value="RmlC-like_jellyroll"/>
</dbReference>
<evidence type="ECO:0000313" key="3">
    <source>
        <dbReference type="Proteomes" id="UP001049518"/>
    </source>
</evidence>
<keyword evidence="3" id="KW-1185">Reference proteome</keyword>
<dbReference type="Gene3D" id="2.60.120.10">
    <property type="entry name" value="Jelly Rolls"/>
    <property type="match status" value="1"/>
</dbReference>
<proteinExistence type="predicted"/>